<dbReference type="RefSeq" id="WP_103787489.1">
    <property type="nucleotide sequence ID" value="NZ_PQVF01000001.1"/>
</dbReference>
<comment type="caution">
    <text evidence="2">The sequence shown here is derived from an EMBL/GenBank/DDBJ whole genome shotgun (WGS) entry which is preliminary data.</text>
</comment>
<accession>A0A2S5AA38</accession>
<sequence>MKKPLKLILIVAAALLFFLELVLEFSNVGQDWNLFLMNLRRFDFKYTLVVICVLICASSFLALIKYKKWAYRTKLTYIMPIVFIIFTSYHLAGLVDYYYGLSEDYNYFRARRDISYGKIQLLAVGLLVDESIEVQKARDSLCQAFGFKTIPVGCIRTEGIERYNETMEDFLVSKNGKDWQQTFYRKMDSIRSIDEKRKASAANKVW</sequence>
<evidence type="ECO:0000256" key="1">
    <source>
        <dbReference type="SAM" id="Phobius"/>
    </source>
</evidence>
<keyword evidence="1" id="KW-1133">Transmembrane helix</keyword>
<dbReference type="Proteomes" id="UP000236893">
    <property type="component" value="Unassembled WGS sequence"/>
</dbReference>
<dbReference type="EMBL" id="PQVF01000001">
    <property type="protein sequence ID" value="POY39386.1"/>
    <property type="molecule type" value="Genomic_DNA"/>
</dbReference>
<feature type="transmembrane region" description="Helical" evidence="1">
    <location>
        <begin position="76"/>
        <end position="99"/>
    </location>
</feature>
<keyword evidence="1" id="KW-0472">Membrane</keyword>
<evidence type="ECO:0000313" key="3">
    <source>
        <dbReference type="Proteomes" id="UP000236893"/>
    </source>
</evidence>
<keyword evidence="1" id="KW-0812">Transmembrane</keyword>
<evidence type="ECO:0000313" key="2">
    <source>
        <dbReference type="EMBL" id="POY39386.1"/>
    </source>
</evidence>
<proteinExistence type="predicted"/>
<dbReference type="OrthoDB" id="886739at2"/>
<name>A0A2S5AA38_9SPHI</name>
<organism evidence="2 3">
    <name type="scientific">Solitalea longa</name>
    <dbReference type="NCBI Taxonomy" id="2079460"/>
    <lineage>
        <taxon>Bacteria</taxon>
        <taxon>Pseudomonadati</taxon>
        <taxon>Bacteroidota</taxon>
        <taxon>Sphingobacteriia</taxon>
        <taxon>Sphingobacteriales</taxon>
        <taxon>Sphingobacteriaceae</taxon>
        <taxon>Solitalea</taxon>
    </lineage>
</organism>
<reference evidence="2 3" key="1">
    <citation type="submission" date="2018-01" db="EMBL/GenBank/DDBJ databases">
        <authorList>
            <person name="Gaut B.S."/>
            <person name="Morton B.R."/>
            <person name="Clegg M.T."/>
            <person name="Duvall M.R."/>
        </authorList>
    </citation>
    <scope>NUCLEOTIDE SEQUENCE [LARGE SCALE GENOMIC DNA]</scope>
    <source>
        <strain evidence="2 3">HR-AV</strain>
    </source>
</reference>
<protein>
    <submittedName>
        <fullName evidence="2">Uncharacterized protein</fullName>
    </submittedName>
</protein>
<dbReference type="AlphaFoldDB" id="A0A2S5AA38"/>
<gene>
    <name evidence="2" type="ORF">C3K47_02505</name>
</gene>
<keyword evidence="3" id="KW-1185">Reference proteome</keyword>
<feature type="transmembrane region" description="Helical" evidence="1">
    <location>
        <begin position="46"/>
        <end position="64"/>
    </location>
</feature>